<feature type="transmembrane region" description="Helical" evidence="6">
    <location>
        <begin position="190"/>
        <end position="211"/>
    </location>
</feature>
<dbReference type="GO" id="GO:0022857">
    <property type="term" value="F:transmembrane transporter activity"/>
    <property type="evidence" value="ECO:0007669"/>
    <property type="project" value="InterPro"/>
</dbReference>
<evidence type="ECO:0000256" key="4">
    <source>
        <dbReference type="ARBA" id="ARBA00022989"/>
    </source>
</evidence>
<protein>
    <recommendedName>
        <fullName evidence="9">Amino acid permease/ SLC12A domain-containing protein</fullName>
    </recommendedName>
</protein>
<accession>A0A0C3DK82</accession>
<keyword evidence="3 6" id="KW-0812">Transmembrane</keyword>
<evidence type="ECO:0000256" key="1">
    <source>
        <dbReference type="ARBA" id="ARBA00004141"/>
    </source>
</evidence>
<evidence type="ECO:0000256" key="6">
    <source>
        <dbReference type="SAM" id="Phobius"/>
    </source>
</evidence>
<feature type="transmembrane region" description="Helical" evidence="6">
    <location>
        <begin position="355"/>
        <end position="378"/>
    </location>
</feature>
<dbReference type="InterPro" id="IPR004840">
    <property type="entry name" value="Amino_acid_permease_CS"/>
</dbReference>
<evidence type="ECO:0000256" key="3">
    <source>
        <dbReference type="ARBA" id="ARBA00022692"/>
    </source>
</evidence>
<feature type="transmembrane region" description="Helical" evidence="6">
    <location>
        <begin position="399"/>
        <end position="419"/>
    </location>
</feature>
<feature type="transmembrane region" description="Helical" evidence="6">
    <location>
        <begin position="232"/>
        <end position="253"/>
    </location>
</feature>
<dbReference type="Pfam" id="PF13520">
    <property type="entry name" value="AA_permease_2"/>
    <property type="match status" value="1"/>
</dbReference>
<evidence type="ECO:0000313" key="7">
    <source>
        <dbReference type="EMBL" id="KIN02388.1"/>
    </source>
</evidence>
<dbReference type="InterPro" id="IPR002293">
    <property type="entry name" value="AA/rel_permease1"/>
</dbReference>
<comment type="subcellular location">
    <subcellularLocation>
        <location evidence="1">Membrane</location>
        <topology evidence="1">Multi-pass membrane protein</topology>
    </subcellularLocation>
</comment>
<dbReference type="PANTHER" id="PTHR45649:SF5">
    <property type="entry name" value="GABA TRANSPORTER (EUROFUNG)-RELATED"/>
    <property type="match status" value="1"/>
</dbReference>
<keyword evidence="4 6" id="KW-1133">Transmembrane helix</keyword>
<dbReference type="HOGENOM" id="CLU_004495_6_2_1"/>
<proteinExistence type="predicted"/>
<evidence type="ECO:0008006" key="9">
    <source>
        <dbReference type="Google" id="ProtNLM"/>
    </source>
</evidence>
<dbReference type="AlphaFoldDB" id="A0A0C3DK82"/>
<organism evidence="7 8">
    <name type="scientific">Oidiodendron maius (strain Zn)</name>
    <dbReference type="NCBI Taxonomy" id="913774"/>
    <lineage>
        <taxon>Eukaryota</taxon>
        <taxon>Fungi</taxon>
        <taxon>Dikarya</taxon>
        <taxon>Ascomycota</taxon>
        <taxon>Pezizomycotina</taxon>
        <taxon>Leotiomycetes</taxon>
        <taxon>Leotiomycetes incertae sedis</taxon>
        <taxon>Myxotrichaceae</taxon>
        <taxon>Oidiodendron</taxon>
    </lineage>
</organism>
<dbReference type="GO" id="GO:0016020">
    <property type="term" value="C:membrane"/>
    <property type="evidence" value="ECO:0007669"/>
    <property type="project" value="UniProtKB-SubCell"/>
</dbReference>
<dbReference type="PROSITE" id="PS00218">
    <property type="entry name" value="AMINO_ACID_PERMEASE_1"/>
    <property type="match status" value="1"/>
</dbReference>
<sequence length="482" mass="52350">MSITLLSSWEGVATSFQLGLLNGGPTSLVWGMLFSASGTTCLALSLAEMASICPISGAQYHWTALFSPPKIRVFMTWMQGWVTVFAWQAACTSICFITATQIQGLIILNNTNYVIERWHGTLLAWALCLLTFAGNVYGIRLLPAIQLMGGLCHVIFFFCLVIPLILLAPRSTPDFVFTQLINQGGWSSDGISWCVGLLTVTYCFMGFDGAVHMSEEVRNAPIVIPRMLVQTIAINGTLAFSFVLVLLFCIGDYQQALETPTGYPIIQIFYQATGSARAATAMQCAITSVGFISSLGVVASVSRLTWAFARDGGLPFSKFFAHIDGRYHVPFRAIGLVCVVISLLCLINIGSSTALGAIISIGTAAIVISYTIPIILLIRKRLVNEPIPFGPWTLGRFGLAVNLYGAFFGVFISIFSLFPTTIPVTVQNMNYAGPVLLGLTIIAGLDWFIRGKNVFKGPLREMIEEVVEGGGRRRSTWEPDSA</sequence>
<feature type="transmembrane region" description="Helical" evidence="6">
    <location>
        <begin position="151"/>
        <end position="170"/>
    </location>
</feature>
<dbReference type="STRING" id="913774.A0A0C3DK82"/>
<evidence type="ECO:0000256" key="2">
    <source>
        <dbReference type="ARBA" id="ARBA00022448"/>
    </source>
</evidence>
<dbReference type="GO" id="GO:0006865">
    <property type="term" value="P:amino acid transport"/>
    <property type="evidence" value="ECO:0007669"/>
    <property type="project" value="InterPro"/>
</dbReference>
<evidence type="ECO:0000256" key="5">
    <source>
        <dbReference type="ARBA" id="ARBA00023136"/>
    </source>
</evidence>
<feature type="transmembrane region" description="Helical" evidence="6">
    <location>
        <begin position="431"/>
        <end position="449"/>
    </location>
</feature>
<feature type="transmembrane region" description="Helical" evidence="6">
    <location>
        <begin position="122"/>
        <end position="139"/>
    </location>
</feature>
<evidence type="ECO:0000313" key="8">
    <source>
        <dbReference type="Proteomes" id="UP000054321"/>
    </source>
</evidence>
<gene>
    <name evidence="7" type="ORF">OIDMADRAFT_197579</name>
</gene>
<keyword evidence="5 6" id="KW-0472">Membrane</keyword>
<dbReference type="PANTHER" id="PTHR45649">
    <property type="entry name" value="AMINO-ACID PERMEASE BAT1"/>
    <property type="match status" value="1"/>
</dbReference>
<name>A0A0C3DK82_OIDMZ</name>
<dbReference type="InParanoid" id="A0A0C3DK82"/>
<dbReference type="OrthoDB" id="3257095at2759"/>
<reference evidence="7 8" key="1">
    <citation type="submission" date="2014-04" db="EMBL/GenBank/DDBJ databases">
        <authorList>
            <consortium name="DOE Joint Genome Institute"/>
            <person name="Kuo A."/>
            <person name="Martino E."/>
            <person name="Perotto S."/>
            <person name="Kohler A."/>
            <person name="Nagy L.G."/>
            <person name="Floudas D."/>
            <person name="Copeland A."/>
            <person name="Barry K.W."/>
            <person name="Cichocki N."/>
            <person name="Veneault-Fourrey C."/>
            <person name="LaButti K."/>
            <person name="Lindquist E.A."/>
            <person name="Lipzen A."/>
            <person name="Lundell T."/>
            <person name="Morin E."/>
            <person name="Murat C."/>
            <person name="Sun H."/>
            <person name="Tunlid A."/>
            <person name="Henrissat B."/>
            <person name="Grigoriev I.V."/>
            <person name="Hibbett D.S."/>
            <person name="Martin F."/>
            <person name="Nordberg H.P."/>
            <person name="Cantor M.N."/>
            <person name="Hua S.X."/>
        </authorList>
    </citation>
    <scope>NUCLEOTIDE SEQUENCE [LARGE SCALE GENOMIC DNA]</scope>
    <source>
        <strain evidence="7 8">Zn</strain>
    </source>
</reference>
<dbReference type="EMBL" id="KN832875">
    <property type="protein sequence ID" value="KIN02388.1"/>
    <property type="molecule type" value="Genomic_DNA"/>
</dbReference>
<feature type="transmembrane region" description="Helical" evidence="6">
    <location>
        <begin position="80"/>
        <end position="102"/>
    </location>
</feature>
<keyword evidence="2" id="KW-0813">Transport</keyword>
<dbReference type="Proteomes" id="UP000054321">
    <property type="component" value="Unassembled WGS sequence"/>
</dbReference>
<keyword evidence="8" id="KW-1185">Reference proteome</keyword>
<reference evidence="8" key="2">
    <citation type="submission" date="2015-01" db="EMBL/GenBank/DDBJ databases">
        <title>Evolutionary Origins and Diversification of the Mycorrhizal Mutualists.</title>
        <authorList>
            <consortium name="DOE Joint Genome Institute"/>
            <consortium name="Mycorrhizal Genomics Consortium"/>
            <person name="Kohler A."/>
            <person name="Kuo A."/>
            <person name="Nagy L.G."/>
            <person name="Floudas D."/>
            <person name="Copeland A."/>
            <person name="Barry K.W."/>
            <person name="Cichocki N."/>
            <person name="Veneault-Fourrey C."/>
            <person name="LaButti K."/>
            <person name="Lindquist E.A."/>
            <person name="Lipzen A."/>
            <person name="Lundell T."/>
            <person name="Morin E."/>
            <person name="Murat C."/>
            <person name="Riley R."/>
            <person name="Ohm R."/>
            <person name="Sun H."/>
            <person name="Tunlid A."/>
            <person name="Henrissat B."/>
            <person name="Grigoriev I.V."/>
            <person name="Hibbett D.S."/>
            <person name="Martin F."/>
        </authorList>
    </citation>
    <scope>NUCLEOTIDE SEQUENCE [LARGE SCALE GENOMIC DNA]</scope>
    <source>
        <strain evidence="8">Zn</strain>
    </source>
</reference>
<feature type="transmembrane region" description="Helical" evidence="6">
    <location>
        <begin position="285"/>
        <end position="308"/>
    </location>
</feature>
<feature type="transmembrane region" description="Helical" evidence="6">
    <location>
        <begin position="329"/>
        <end position="349"/>
    </location>
</feature>
<dbReference type="Gene3D" id="1.20.1740.10">
    <property type="entry name" value="Amino acid/polyamine transporter I"/>
    <property type="match status" value="1"/>
</dbReference>
<dbReference type="PIRSF" id="PIRSF006060">
    <property type="entry name" value="AA_transporter"/>
    <property type="match status" value="1"/>
</dbReference>